<evidence type="ECO:0000313" key="3">
    <source>
        <dbReference type="Proteomes" id="UP000011704"/>
    </source>
</evidence>
<dbReference type="InterPro" id="IPR031849">
    <property type="entry name" value="DUF5069"/>
</dbReference>
<accession>M1Z2T9</accession>
<reference evidence="2 3" key="1">
    <citation type="journal article" date="2013" name="Front. Microbiol.">
        <title>The genome of Nitrospina gracilis illuminates the metabolism and evolution of the major marine nitrite oxidizer.</title>
        <authorList>
            <person name="Luecker S."/>
            <person name="Nowka B."/>
            <person name="Rattei T."/>
            <person name="Spieck E."/>
            <person name="and Daims H."/>
        </authorList>
    </citation>
    <scope>NUCLEOTIDE SEQUENCE [LARGE SCALE GENOMIC DNA]</scope>
    <source>
        <strain evidence="2 3">3/211</strain>
    </source>
</reference>
<dbReference type="STRING" id="1266370.NITGR_820006"/>
<feature type="domain" description="DUF5069" evidence="1">
    <location>
        <begin position="1"/>
        <end position="113"/>
    </location>
</feature>
<dbReference type="Pfam" id="PF16798">
    <property type="entry name" value="DUF5069"/>
    <property type="match status" value="1"/>
</dbReference>
<dbReference type="HOGENOM" id="CLU_144147_0_0_0"/>
<evidence type="ECO:0000313" key="2">
    <source>
        <dbReference type="EMBL" id="CCQ91804.1"/>
    </source>
</evidence>
<organism evidence="2 3">
    <name type="scientific">Nitrospina gracilis (strain 3/211)</name>
    <dbReference type="NCBI Taxonomy" id="1266370"/>
    <lineage>
        <taxon>Bacteria</taxon>
        <taxon>Pseudomonadati</taxon>
        <taxon>Nitrospinota/Tectimicrobiota group</taxon>
        <taxon>Nitrospinota</taxon>
        <taxon>Nitrospinia</taxon>
        <taxon>Nitrospinales</taxon>
        <taxon>Nitrospinaceae</taxon>
        <taxon>Nitrospina</taxon>
    </lineage>
</organism>
<sequence length="114" mass="13363">MIDKARACKKNTLGEYIYPCPLDKMILEFLNVDSDTFMDKAASFPEATMEEWVEYLVQDKSRRDFEKINEAILNASPENDEAREKFKNILYSIARNRDDITSWAELIDLEEGRM</sequence>
<protein>
    <recommendedName>
        <fullName evidence="1">DUF5069 domain-containing protein</fullName>
    </recommendedName>
</protein>
<dbReference type="InParanoid" id="M1Z2T9"/>
<proteinExistence type="predicted"/>
<keyword evidence="3" id="KW-1185">Reference proteome</keyword>
<comment type="caution">
    <text evidence="2">The sequence shown here is derived from an EMBL/GenBank/DDBJ whole genome shotgun (WGS) entry which is preliminary data.</text>
</comment>
<dbReference type="AlphaFoldDB" id="M1Z2T9"/>
<dbReference type="EMBL" id="CAQJ01000091">
    <property type="protein sequence ID" value="CCQ91804.1"/>
    <property type="molecule type" value="Genomic_DNA"/>
</dbReference>
<evidence type="ECO:0000259" key="1">
    <source>
        <dbReference type="Pfam" id="PF16798"/>
    </source>
</evidence>
<dbReference type="Proteomes" id="UP000011704">
    <property type="component" value="Unassembled WGS sequence"/>
</dbReference>
<name>M1Z2T9_NITG3</name>
<gene>
    <name evidence="2" type="ORF">NITGR_820006</name>
</gene>